<sequence length="155" mass="16624">MHDPVHDNGRMPRRLDPAQVRQALDAQLVDLGRPPFEGPDDAVADTCVRVVLGVYKAGLTPLKEAARFAVRHLLERLASRAPGRTVEVRVPPYAAVQCVAGPRHTRGTPPNVIETDPATWLELATGGLSWSDAVAAGRVSASGSRADLSEHLPLM</sequence>
<dbReference type="Pfam" id="PF17844">
    <property type="entry name" value="SCP_3"/>
    <property type="match status" value="1"/>
</dbReference>
<accession>A0A8J3UBB8</accession>
<dbReference type="Gene3D" id="3.30.1050.40">
    <property type="match status" value="1"/>
</dbReference>
<dbReference type="SUPFAM" id="SSF55718">
    <property type="entry name" value="SCP-like"/>
    <property type="match status" value="1"/>
</dbReference>
<evidence type="ECO:0000259" key="1">
    <source>
        <dbReference type="Pfam" id="PF17844"/>
    </source>
</evidence>
<dbReference type="AlphaFoldDB" id="A0A8J3UBB8"/>
<dbReference type="Proteomes" id="UP000622547">
    <property type="component" value="Unassembled WGS sequence"/>
</dbReference>
<dbReference type="EMBL" id="BOOP01000032">
    <property type="protein sequence ID" value="GII41441.1"/>
    <property type="molecule type" value="Genomic_DNA"/>
</dbReference>
<dbReference type="InterPro" id="IPR041629">
    <property type="entry name" value="SCP_3"/>
</dbReference>
<name>A0A8J3UBB8_9ACTN</name>
<evidence type="ECO:0000313" key="3">
    <source>
        <dbReference type="Proteomes" id="UP000622547"/>
    </source>
</evidence>
<protein>
    <recommendedName>
        <fullName evidence="1">Bacterial SCP orthologue domain-containing protein</fullName>
    </recommendedName>
</protein>
<proteinExistence type="predicted"/>
<feature type="domain" description="Bacterial SCP orthologue" evidence="1">
    <location>
        <begin position="65"/>
        <end position="154"/>
    </location>
</feature>
<reference evidence="2 3" key="1">
    <citation type="submission" date="2021-01" db="EMBL/GenBank/DDBJ databases">
        <title>Whole genome shotgun sequence of Planotetraspora phitsanulokensis NBRC 104273.</title>
        <authorList>
            <person name="Komaki H."/>
            <person name="Tamura T."/>
        </authorList>
    </citation>
    <scope>NUCLEOTIDE SEQUENCE [LARGE SCALE GENOMIC DNA]</scope>
    <source>
        <strain evidence="2 3">NBRC 104273</strain>
    </source>
</reference>
<evidence type="ECO:0000313" key="2">
    <source>
        <dbReference type="EMBL" id="GII41441.1"/>
    </source>
</evidence>
<dbReference type="InterPro" id="IPR036527">
    <property type="entry name" value="SCP2_sterol-bd_dom_sf"/>
</dbReference>
<comment type="caution">
    <text evidence="2">The sequence shown here is derived from an EMBL/GenBank/DDBJ whole genome shotgun (WGS) entry which is preliminary data.</text>
</comment>
<keyword evidence="3" id="KW-1185">Reference proteome</keyword>
<organism evidence="2 3">
    <name type="scientific">Planotetraspora phitsanulokensis</name>
    <dbReference type="NCBI Taxonomy" id="575192"/>
    <lineage>
        <taxon>Bacteria</taxon>
        <taxon>Bacillati</taxon>
        <taxon>Actinomycetota</taxon>
        <taxon>Actinomycetes</taxon>
        <taxon>Streptosporangiales</taxon>
        <taxon>Streptosporangiaceae</taxon>
        <taxon>Planotetraspora</taxon>
    </lineage>
</organism>
<gene>
    <name evidence="2" type="ORF">Pph01_64440</name>
</gene>